<dbReference type="Gene3D" id="3.30.465.10">
    <property type="match status" value="1"/>
</dbReference>
<dbReference type="GO" id="GO:0005886">
    <property type="term" value="C:plasma membrane"/>
    <property type="evidence" value="ECO:0007669"/>
    <property type="project" value="UniProtKB-SubCell"/>
</dbReference>
<dbReference type="KEGG" id="gar:AOZ07_06465"/>
<evidence type="ECO:0000256" key="7">
    <source>
        <dbReference type="ARBA" id="ARBA00023122"/>
    </source>
</evidence>
<evidence type="ECO:0000256" key="10">
    <source>
        <dbReference type="PROSITE-ProRule" id="PRU01193"/>
    </source>
</evidence>
<feature type="transmembrane region" description="Helical" evidence="11">
    <location>
        <begin position="143"/>
        <end position="164"/>
    </location>
</feature>
<evidence type="ECO:0000313" key="15">
    <source>
        <dbReference type="EMBL" id="UUX60215.1"/>
    </source>
</evidence>
<dbReference type="EMBL" id="CP102487">
    <property type="protein sequence ID" value="UUX60215.1"/>
    <property type="molecule type" value="Genomic_DNA"/>
</dbReference>
<comment type="subcellular location">
    <subcellularLocation>
        <location evidence="1">Cell membrane</location>
        <topology evidence="1">Multi-pass membrane protein</topology>
    </subcellularLocation>
</comment>
<dbReference type="InterPro" id="IPR000644">
    <property type="entry name" value="CBS_dom"/>
</dbReference>
<evidence type="ECO:0000259" key="12">
    <source>
        <dbReference type="PROSITE" id="PS51371"/>
    </source>
</evidence>
<feature type="domain" description="CBS" evidence="12">
    <location>
        <begin position="286"/>
        <end position="346"/>
    </location>
</feature>
<dbReference type="GO" id="GO:0050660">
    <property type="term" value="F:flavin adenine dinucleotide binding"/>
    <property type="evidence" value="ECO:0007669"/>
    <property type="project" value="InterPro"/>
</dbReference>
<evidence type="ECO:0000256" key="4">
    <source>
        <dbReference type="ARBA" id="ARBA00022692"/>
    </source>
</evidence>
<reference evidence="15" key="2">
    <citation type="journal article" date="2022" name="Pest Manag. Sci.">
        <title>Glutamicibacter halophytocola-mediated host fitness of potato tuber moth on Solanaceae crops.</title>
        <authorList>
            <person name="Wang W."/>
            <person name="Xiao G."/>
            <person name="Du G."/>
            <person name="Chang L."/>
            <person name="Yang Y."/>
            <person name="Ye J."/>
            <person name="Chen B."/>
        </authorList>
    </citation>
    <scope>NUCLEOTIDE SEQUENCE</scope>
    <source>
        <strain evidence="15">S2</strain>
    </source>
</reference>
<dbReference type="InterPro" id="IPR046342">
    <property type="entry name" value="CBS_dom_sf"/>
</dbReference>
<dbReference type="Pfam" id="PF01595">
    <property type="entry name" value="CNNM"/>
    <property type="match status" value="1"/>
</dbReference>
<dbReference type="PANTHER" id="PTHR43099:SF6">
    <property type="entry name" value="UPF0053 PROTEIN RV1842C"/>
    <property type="match status" value="1"/>
</dbReference>
<dbReference type="OrthoDB" id="110231at2"/>
<dbReference type="InterPro" id="IPR005170">
    <property type="entry name" value="Transptr-assoc_dom"/>
</dbReference>
<name>A0A5B8HY98_9MICC</name>
<evidence type="ECO:0000313" key="17">
    <source>
        <dbReference type="Proteomes" id="UP001060018"/>
    </source>
</evidence>
<dbReference type="PROSITE" id="PS51371">
    <property type="entry name" value="CBS"/>
    <property type="match status" value="2"/>
</dbReference>
<keyword evidence="8 10" id="KW-0472">Membrane</keyword>
<keyword evidence="16" id="KW-1185">Reference proteome</keyword>
<dbReference type="InterPro" id="IPR002550">
    <property type="entry name" value="CNNM"/>
</dbReference>
<dbReference type="SMART" id="SM01091">
    <property type="entry name" value="CorC_HlyC"/>
    <property type="match status" value="1"/>
</dbReference>
<evidence type="ECO:0000259" key="13">
    <source>
        <dbReference type="PROSITE" id="PS51846"/>
    </source>
</evidence>
<keyword evidence="4 10" id="KW-0812">Transmembrane</keyword>
<dbReference type="InterPro" id="IPR051676">
    <property type="entry name" value="UPF0053_domain"/>
</dbReference>
<evidence type="ECO:0000256" key="5">
    <source>
        <dbReference type="ARBA" id="ARBA00022737"/>
    </source>
</evidence>
<protein>
    <submittedName>
        <fullName evidence="15">Hemolysin family protein</fullName>
    </submittedName>
    <submittedName>
        <fullName evidence="14">HlyC/CorC family transporter</fullName>
    </submittedName>
</protein>
<dbReference type="Pfam" id="PF03471">
    <property type="entry name" value="CorC_HlyC"/>
    <property type="match status" value="1"/>
</dbReference>
<keyword evidence="5" id="KW-0677">Repeat</keyword>
<dbReference type="SUPFAM" id="SSF54631">
    <property type="entry name" value="CBS-domain pair"/>
    <property type="match status" value="1"/>
</dbReference>
<dbReference type="InterPro" id="IPR044751">
    <property type="entry name" value="Ion_transp-like_CBS"/>
</dbReference>
<dbReference type="EMBL" id="CP042260">
    <property type="protein sequence ID" value="QDY64909.1"/>
    <property type="molecule type" value="Genomic_DNA"/>
</dbReference>
<keyword evidence="7 9" id="KW-0129">CBS domain</keyword>
<evidence type="ECO:0000256" key="8">
    <source>
        <dbReference type="ARBA" id="ARBA00023136"/>
    </source>
</evidence>
<organism evidence="15 17">
    <name type="scientific">Glutamicibacter halophytocola</name>
    <dbReference type="NCBI Taxonomy" id="1933880"/>
    <lineage>
        <taxon>Bacteria</taxon>
        <taxon>Bacillati</taxon>
        <taxon>Actinomycetota</taxon>
        <taxon>Actinomycetes</taxon>
        <taxon>Micrococcales</taxon>
        <taxon>Micrococcaceae</taxon>
        <taxon>Glutamicibacter</taxon>
    </lineage>
</organism>
<dbReference type="Gene3D" id="3.10.580.10">
    <property type="entry name" value="CBS-domain"/>
    <property type="match status" value="1"/>
</dbReference>
<feature type="domain" description="CBS" evidence="12">
    <location>
        <begin position="221"/>
        <end position="281"/>
    </location>
</feature>
<dbReference type="FunFam" id="3.10.580.10:FF:000002">
    <property type="entry name" value="Magnesium/cobalt efflux protein CorC"/>
    <property type="match status" value="1"/>
</dbReference>
<feature type="transmembrane region" description="Helical" evidence="11">
    <location>
        <begin position="97"/>
        <end position="122"/>
    </location>
</feature>
<evidence type="ECO:0000256" key="11">
    <source>
        <dbReference type="SAM" id="Phobius"/>
    </source>
</evidence>
<proteinExistence type="inferred from homology"/>
<dbReference type="PANTHER" id="PTHR43099">
    <property type="entry name" value="UPF0053 PROTEIN YRKA"/>
    <property type="match status" value="1"/>
</dbReference>
<evidence type="ECO:0000256" key="9">
    <source>
        <dbReference type="PROSITE-ProRule" id="PRU00703"/>
    </source>
</evidence>
<evidence type="ECO:0000256" key="2">
    <source>
        <dbReference type="ARBA" id="ARBA00006337"/>
    </source>
</evidence>
<evidence type="ECO:0000256" key="6">
    <source>
        <dbReference type="ARBA" id="ARBA00022989"/>
    </source>
</evidence>
<dbReference type="AlphaFoldDB" id="A0A5B8HY98"/>
<accession>A0A5B8HY98</accession>
<gene>
    <name evidence="14" type="ORF">FQA45_00480</name>
    <name evidence="15" type="ORF">NUH22_06275</name>
</gene>
<comment type="similarity">
    <text evidence="2">Belongs to the UPF0053 family.</text>
</comment>
<dbReference type="Pfam" id="PF00571">
    <property type="entry name" value="CBS"/>
    <property type="match status" value="1"/>
</dbReference>
<keyword evidence="6 10" id="KW-1133">Transmembrane helix</keyword>
<dbReference type="InterPro" id="IPR016169">
    <property type="entry name" value="FAD-bd_PCMH_sub2"/>
</dbReference>
<reference evidence="14 16" key="1">
    <citation type="submission" date="2019-07" db="EMBL/GenBank/DDBJ databases">
        <title>Complete Genome Sequence of drought tolerant Plant Growth-Promoting Rhizobacterium Glutamicibacter halophytocola DR408.</title>
        <authorList>
            <person name="Nishu S.D."/>
            <person name="Lee T.K."/>
        </authorList>
    </citation>
    <scope>NUCLEOTIDE SEQUENCE [LARGE SCALE GENOMIC DNA]</scope>
    <source>
        <strain evidence="14 16">DR408</strain>
    </source>
</reference>
<evidence type="ECO:0000256" key="1">
    <source>
        <dbReference type="ARBA" id="ARBA00004651"/>
    </source>
</evidence>
<dbReference type="CDD" id="cd04590">
    <property type="entry name" value="CBS_pair_CorC_HlyC_assoc"/>
    <property type="match status" value="1"/>
</dbReference>
<dbReference type="PROSITE" id="PS51846">
    <property type="entry name" value="CNNM"/>
    <property type="match status" value="1"/>
</dbReference>
<feature type="transmembrane region" description="Helical" evidence="11">
    <location>
        <begin position="6"/>
        <end position="29"/>
    </location>
</feature>
<evidence type="ECO:0000313" key="16">
    <source>
        <dbReference type="Proteomes" id="UP000320717"/>
    </source>
</evidence>
<dbReference type="Proteomes" id="UP001060018">
    <property type="component" value="Chromosome"/>
</dbReference>
<dbReference type="SUPFAM" id="SSF56176">
    <property type="entry name" value="FAD-binding/transporter-associated domain-like"/>
    <property type="match status" value="1"/>
</dbReference>
<evidence type="ECO:0000256" key="3">
    <source>
        <dbReference type="ARBA" id="ARBA00022475"/>
    </source>
</evidence>
<dbReference type="RefSeq" id="WP_060701263.1">
    <property type="nucleotide sequence ID" value="NZ_CP012750.1"/>
</dbReference>
<feature type="domain" description="CNNM transmembrane" evidence="13">
    <location>
        <begin position="1"/>
        <end position="202"/>
    </location>
</feature>
<evidence type="ECO:0000313" key="14">
    <source>
        <dbReference type="EMBL" id="QDY64909.1"/>
    </source>
</evidence>
<dbReference type="InterPro" id="IPR036318">
    <property type="entry name" value="FAD-bd_PCMH-like_sf"/>
</dbReference>
<dbReference type="Proteomes" id="UP000320717">
    <property type="component" value="Chromosome"/>
</dbReference>
<keyword evidence="3" id="KW-1003">Cell membrane</keyword>
<sequence length="440" mass="47783">MDWLFILLGLLLILGTGFFVAVEFSLVALDKSTVQNAVDRGERGAKPLLQCLTSLSTQLSSCQLGITLTTLLTGYVLEPAMSSLLEPLMEMTGIPEASSVAISVVVSLVVATLLSMLIGELVPKNLAIAEAMSVGKLLARPQLVFTAIFKPAIVVLNGFSNAVLHRFFGLEAKEEISAARSSQELASLVRRSAQLGTLDVQTARFVESTIEFSERTAADVMTPRTSMSTIDSQAPLSELISVSADTGFSRFPVIEGSSDEIQGICHVKAVVSVPRERRAALQVGEFARDALYVPETIHLDVLLEQLRAAEFQIAIVMDEYGGTAGLVTLEDLVEEIVGEVSDEHDEDEEEAVTQPNGNWLFPGMFRPDQVNENFDHEVIPEESSYETIGGFMLAELGRLAELNDQVETENGTFTVTELDGRRIAQVRFEPVATEQEAGNE</sequence>